<comment type="caution">
    <text evidence="2">The sequence shown here is derived from an EMBL/GenBank/DDBJ whole genome shotgun (WGS) entry which is preliminary data.</text>
</comment>
<reference evidence="2 3" key="1">
    <citation type="submission" date="2020-04" db="EMBL/GenBank/DDBJ databases">
        <title>Pseudomonas crami sp. nov., a novel proteolytic bacterial species isolated from cream.</title>
        <authorList>
            <person name="Hofmann K."/>
            <person name="Woller A."/>
            <person name="Huptas C."/>
            <person name="Wenning M."/>
            <person name="Scherer S."/>
            <person name="Doll E.V."/>
        </authorList>
    </citation>
    <scope>NUCLEOTIDE SEQUENCE [LARGE SCALE GENOMIC DNA]</scope>
    <source>
        <strain evidence="2 3">WS 5096</strain>
    </source>
</reference>
<evidence type="ECO:0000313" key="2">
    <source>
        <dbReference type="EMBL" id="MBC2383813.1"/>
    </source>
</evidence>
<evidence type="ECO:0000313" key="3">
    <source>
        <dbReference type="Proteomes" id="UP000534677"/>
    </source>
</evidence>
<gene>
    <name evidence="2" type="ORF">HF209_22990</name>
</gene>
<feature type="chain" id="PRO_5047405476" evidence="1">
    <location>
        <begin position="19"/>
        <end position="128"/>
    </location>
</feature>
<dbReference type="RefSeq" id="WP_047338291.1">
    <property type="nucleotide sequence ID" value="NZ_JAAXCZ010000013.1"/>
</dbReference>
<dbReference type="Proteomes" id="UP000534677">
    <property type="component" value="Unassembled WGS sequence"/>
</dbReference>
<sequence length="128" mass="13802">MRKILVACACFVSLAVHAAAAPTVPERVVMLGDHSAPSKGDQLAFEGAKGCVYTGTVDGQRLAVIDRKICPGVTTMVTLVVPLDRKRGFTETLNSNIFLEWLTESSRNYYLFPVDAAVDDAFLAPPES</sequence>
<name>A0ABR6TCX8_9PSED</name>
<keyword evidence="1" id="KW-0732">Signal</keyword>
<feature type="signal peptide" evidence="1">
    <location>
        <begin position="1"/>
        <end position="18"/>
    </location>
</feature>
<accession>A0ABR6TCX8</accession>
<dbReference type="EMBL" id="JAAXCZ010000013">
    <property type="protein sequence ID" value="MBC2383813.1"/>
    <property type="molecule type" value="Genomic_DNA"/>
</dbReference>
<evidence type="ECO:0000256" key="1">
    <source>
        <dbReference type="SAM" id="SignalP"/>
    </source>
</evidence>
<keyword evidence="3" id="KW-1185">Reference proteome</keyword>
<proteinExistence type="predicted"/>
<organism evidence="2 3">
    <name type="scientific">Pseudomonas cremoris</name>
    <dbReference type="NCBI Taxonomy" id="2724178"/>
    <lineage>
        <taxon>Bacteria</taxon>
        <taxon>Pseudomonadati</taxon>
        <taxon>Pseudomonadota</taxon>
        <taxon>Gammaproteobacteria</taxon>
        <taxon>Pseudomonadales</taxon>
        <taxon>Pseudomonadaceae</taxon>
        <taxon>Pseudomonas</taxon>
    </lineage>
</organism>
<protein>
    <submittedName>
        <fullName evidence="2">Uncharacterized protein</fullName>
    </submittedName>
</protein>